<dbReference type="PROSITE" id="PS01188">
    <property type="entry name" value="ELO"/>
    <property type="match status" value="1"/>
</dbReference>
<organism evidence="13 14">
    <name type="scientific">Thamnocephalis sphaerospora</name>
    <dbReference type="NCBI Taxonomy" id="78915"/>
    <lineage>
        <taxon>Eukaryota</taxon>
        <taxon>Fungi</taxon>
        <taxon>Fungi incertae sedis</taxon>
        <taxon>Zoopagomycota</taxon>
        <taxon>Zoopagomycotina</taxon>
        <taxon>Zoopagomycetes</taxon>
        <taxon>Zoopagales</taxon>
        <taxon>Sigmoideomycetaceae</taxon>
        <taxon>Thamnocephalis</taxon>
    </lineage>
</organism>
<evidence type="ECO:0000256" key="8">
    <source>
        <dbReference type="ARBA" id="ARBA00023098"/>
    </source>
</evidence>
<evidence type="ECO:0000256" key="6">
    <source>
        <dbReference type="ARBA" id="ARBA00022832"/>
    </source>
</evidence>
<gene>
    <name evidence="13" type="ORF">THASP1DRAFT_12564</name>
</gene>
<evidence type="ECO:0000256" key="2">
    <source>
        <dbReference type="ARBA" id="ARBA00007263"/>
    </source>
</evidence>
<feature type="transmembrane region" description="Helical" evidence="12">
    <location>
        <begin position="226"/>
        <end position="250"/>
    </location>
</feature>
<keyword evidence="14" id="KW-1185">Reference proteome</keyword>
<evidence type="ECO:0000256" key="4">
    <source>
        <dbReference type="ARBA" id="ARBA00022679"/>
    </source>
</evidence>
<evidence type="ECO:0000256" key="7">
    <source>
        <dbReference type="ARBA" id="ARBA00022989"/>
    </source>
</evidence>
<accession>A0A4P9XWF6</accession>
<feature type="transmembrane region" description="Helical" evidence="12">
    <location>
        <begin position="270"/>
        <end position="289"/>
    </location>
</feature>
<dbReference type="STRING" id="78915.A0A4P9XWF6"/>
<evidence type="ECO:0000256" key="11">
    <source>
        <dbReference type="ARBA" id="ARBA00047375"/>
    </source>
</evidence>
<evidence type="ECO:0000256" key="10">
    <source>
        <dbReference type="ARBA" id="ARBA00023160"/>
    </source>
</evidence>
<keyword evidence="5 12" id="KW-0812">Transmembrane</keyword>
<feature type="transmembrane region" description="Helical" evidence="12">
    <location>
        <begin position="195"/>
        <end position="214"/>
    </location>
</feature>
<keyword evidence="3 12" id="KW-0444">Lipid biosynthesis</keyword>
<proteinExistence type="inferred from homology"/>
<comment type="catalytic activity">
    <reaction evidence="11">
        <text>a very-long-chain acyl-CoA + malonyl-CoA + H(+) = a very-long-chain 3-oxoacyl-CoA + CO2 + CoA</text>
        <dbReference type="Rhea" id="RHEA:32727"/>
        <dbReference type="ChEBI" id="CHEBI:15378"/>
        <dbReference type="ChEBI" id="CHEBI:16526"/>
        <dbReference type="ChEBI" id="CHEBI:57287"/>
        <dbReference type="ChEBI" id="CHEBI:57384"/>
        <dbReference type="ChEBI" id="CHEBI:90725"/>
        <dbReference type="ChEBI" id="CHEBI:90736"/>
        <dbReference type="EC" id="2.3.1.199"/>
    </reaction>
</comment>
<evidence type="ECO:0000313" key="14">
    <source>
        <dbReference type="Proteomes" id="UP000271241"/>
    </source>
</evidence>
<comment type="subcellular location">
    <subcellularLocation>
        <location evidence="1">Membrane</location>
        <topology evidence="1">Multi-pass membrane protein</topology>
    </subcellularLocation>
</comment>
<evidence type="ECO:0000256" key="5">
    <source>
        <dbReference type="ARBA" id="ARBA00022692"/>
    </source>
</evidence>
<dbReference type="PANTHER" id="PTHR11157:SF134">
    <property type="entry name" value="ELONGATION OF FATTY ACIDS PROTEIN 1-RELATED"/>
    <property type="match status" value="1"/>
</dbReference>
<dbReference type="PANTHER" id="PTHR11157">
    <property type="entry name" value="FATTY ACID ACYL TRANSFERASE-RELATED"/>
    <property type="match status" value="1"/>
</dbReference>
<dbReference type="GO" id="GO:0034626">
    <property type="term" value="P:fatty acid elongation, polyunsaturated fatty acid"/>
    <property type="evidence" value="ECO:0007669"/>
    <property type="project" value="TreeGrafter"/>
</dbReference>
<keyword evidence="4 12" id="KW-0808">Transferase</keyword>
<dbReference type="InterPro" id="IPR030457">
    <property type="entry name" value="ELO_CS"/>
</dbReference>
<dbReference type="Pfam" id="PF01151">
    <property type="entry name" value="ELO"/>
    <property type="match status" value="1"/>
</dbReference>
<comment type="similarity">
    <text evidence="2 12">Belongs to the ELO family.</text>
</comment>
<protein>
    <recommendedName>
        <fullName evidence="12">Elongation of fatty acids protein</fullName>
        <ecNumber evidence="12">2.3.1.-</ecNumber>
    </recommendedName>
</protein>
<keyword evidence="10 12" id="KW-0275">Fatty acid biosynthesis</keyword>
<keyword evidence="6 12" id="KW-0276">Fatty acid metabolism</keyword>
<dbReference type="GO" id="GO:0019367">
    <property type="term" value="P:fatty acid elongation, saturated fatty acid"/>
    <property type="evidence" value="ECO:0007669"/>
    <property type="project" value="TreeGrafter"/>
</dbReference>
<dbReference type="OrthoDB" id="434092at2759"/>
<dbReference type="GO" id="GO:0005789">
    <property type="term" value="C:endoplasmic reticulum membrane"/>
    <property type="evidence" value="ECO:0007669"/>
    <property type="project" value="TreeGrafter"/>
</dbReference>
<dbReference type="GO" id="GO:0034625">
    <property type="term" value="P:fatty acid elongation, monounsaturated fatty acid"/>
    <property type="evidence" value="ECO:0007669"/>
    <property type="project" value="TreeGrafter"/>
</dbReference>
<dbReference type="AlphaFoldDB" id="A0A4P9XWF6"/>
<comment type="catalytic activity">
    <reaction evidence="12">
        <text>an acyl-CoA + malonyl-CoA + H(+) = a 3-oxoacyl-CoA + CO2 + CoA</text>
        <dbReference type="Rhea" id="RHEA:50252"/>
        <dbReference type="ChEBI" id="CHEBI:15378"/>
        <dbReference type="ChEBI" id="CHEBI:16526"/>
        <dbReference type="ChEBI" id="CHEBI:57287"/>
        <dbReference type="ChEBI" id="CHEBI:57384"/>
        <dbReference type="ChEBI" id="CHEBI:58342"/>
        <dbReference type="ChEBI" id="CHEBI:90726"/>
    </reaction>
    <physiologicalReaction direction="left-to-right" evidence="12">
        <dbReference type="Rhea" id="RHEA:50253"/>
    </physiologicalReaction>
</comment>
<evidence type="ECO:0000256" key="9">
    <source>
        <dbReference type="ARBA" id="ARBA00023136"/>
    </source>
</evidence>
<evidence type="ECO:0000256" key="3">
    <source>
        <dbReference type="ARBA" id="ARBA00022516"/>
    </source>
</evidence>
<sequence length="309" mass="35165">MANASAAQEAVIAAAEPLFSLSLDRPFGFNLDAGFAYAYQLLFGQHPDQFRFVQGKTWLSTNMAVTATCLIYLAVIFGGQALMRNRAPIAFPILSKVHNLILSVGSGVLLLLFIEQLLGPILRKGPFWAVCADEAWTQRLELLYYINYLFKYYELVDTVFLMLKKKPLEFLHYYHHSLTMALCYTQLVGRTSVSWVPIVLNLGVHVVMYYYYFLASCGVRVWWKKYLTTMQITQFVLDLTVIYFCTYTYFAATYAPSLPNMGTCAGTETAALWGALLLSSYLVLFIKFYRDTYIKQQRGRAAVKAKKSE</sequence>
<evidence type="ECO:0000256" key="12">
    <source>
        <dbReference type="RuleBase" id="RU361115"/>
    </source>
</evidence>
<keyword evidence="7 12" id="KW-1133">Transmembrane helix</keyword>
<dbReference type="InterPro" id="IPR002076">
    <property type="entry name" value="ELO_fam"/>
</dbReference>
<feature type="transmembrane region" description="Helical" evidence="12">
    <location>
        <begin position="100"/>
        <end position="122"/>
    </location>
</feature>
<evidence type="ECO:0000313" key="13">
    <source>
        <dbReference type="EMBL" id="RKP10638.1"/>
    </source>
</evidence>
<dbReference type="Proteomes" id="UP000271241">
    <property type="component" value="Unassembled WGS sequence"/>
</dbReference>
<keyword evidence="8 12" id="KW-0443">Lipid metabolism</keyword>
<dbReference type="GO" id="GO:0042761">
    <property type="term" value="P:very long-chain fatty acid biosynthetic process"/>
    <property type="evidence" value="ECO:0007669"/>
    <property type="project" value="TreeGrafter"/>
</dbReference>
<dbReference type="EMBL" id="KZ992443">
    <property type="protein sequence ID" value="RKP10638.1"/>
    <property type="molecule type" value="Genomic_DNA"/>
</dbReference>
<dbReference type="GO" id="GO:0009922">
    <property type="term" value="F:fatty acid elongase activity"/>
    <property type="evidence" value="ECO:0007669"/>
    <property type="project" value="UniProtKB-EC"/>
</dbReference>
<evidence type="ECO:0000256" key="1">
    <source>
        <dbReference type="ARBA" id="ARBA00004141"/>
    </source>
</evidence>
<name>A0A4P9XWF6_9FUNG</name>
<dbReference type="EC" id="2.3.1.-" evidence="12"/>
<feature type="transmembrane region" description="Helical" evidence="12">
    <location>
        <begin position="58"/>
        <end position="79"/>
    </location>
</feature>
<dbReference type="GO" id="GO:0030148">
    <property type="term" value="P:sphingolipid biosynthetic process"/>
    <property type="evidence" value="ECO:0007669"/>
    <property type="project" value="TreeGrafter"/>
</dbReference>
<reference evidence="14" key="1">
    <citation type="journal article" date="2018" name="Nat. Microbiol.">
        <title>Leveraging single-cell genomics to expand the fungal tree of life.</title>
        <authorList>
            <person name="Ahrendt S.R."/>
            <person name="Quandt C.A."/>
            <person name="Ciobanu D."/>
            <person name="Clum A."/>
            <person name="Salamov A."/>
            <person name="Andreopoulos B."/>
            <person name="Cheng J.F."/>
            <person name="Woyke T."/>
            <person name="Pelin A."/>
            <person name="Henrissat B."/>
            <person name="Reynolds N.K."/>
            <person name="Benny G.L."/>
            <person name="Smith M.E."/>
            <person name="James T.Y."/>
            <person name="Grigoriev I.V."/>
        </authorList>
    </citation>
    <scope>NUCLEOTIDE SEQUENCE [LARGE SCALE GENOMIC DNA]</scope>
    <source>
        <strain evidence="14">RSA 1356</strain>
    </source>
</reference>
<keyword evidence="9 12" id="KW-0472">Membrane</keyword>